<protein>
    <recommendedName>
        <fullName evidence="1">Recombinase domain-containing protein</fullName>
    </recommendedName>
</protein>
<reference evidence="2 3" key="1">
    <citation type="submission" date="2019-03" db="EMBL/GenBank/DDBJ databases">
        <title>Genomic Encyclopedia of Type Strains, Phase IV (KMG-IV): sequencing the most valuable type-strain genomes for metagenomic binning, comparative biology and taxonomic classification.</title>
        <authorList>
            <person name="Goeker M."/>
        </authorList>
    </citation>
    <scope>NUCLEOTIDE SEQUENCE [LARGE SCALE GENOMIC DNA]</scope>
    <source>
        <strain evidence="2 3">DSM 20467</strain>
    </source>
</reference>
<evidence type="ECO:0000259" key="1">
    <source>
        <dbReference type="PROSITE" id="PS51737"/>
    </source>
</evidence>
<sequence length="138" mass="15497">MENHPFGYSIKNGKAVVDTAKANIIRQFFADYLSGMGLTSAAKKAGFAPYHGSAKRMLTNRCYLGDDFYPAIIDEETFTAAEMALLKRAEKLGRLNKDKPKVSKPIPNKFYITEPAEEKINPLKQAEYLYSLIQVEVN</sequence>
<name>A0A4R3K4J4_9FIRM</name>
<evidence type="ECO:0000313" key="3">
    <source>
        <dbReference type="Proteomes" id="UP000295188"/>
    </source>
</evidence>
<organism evidence="2 3">
    <name type="scientific">Pectinatus cerevisiiphilus</name>
    <dbReference type="NCBI Taxonomy" id="86956"/>
    <lineage>
        <taxon>Bacteria</taxon>
        <taxon>Bacillati</taxon>
        <taxon>Bacillota</taxon>
        <taxon>Negativicutes</taxon>
        <taxon>Selenomonadales</taxon>
        <taxon>Selenomonadaceae</taxon>
        <taxon>Pectinatus</taxon>
    </lineage>
</organism>
<dbReference type="InterPro" id="IPR038109">
    <property type="entry name" value="DNA_bind_recomb_sf"/>
</dbReference>
<gene>
    <name evidence="2" type="ORF">EDC37_11411</name>
</gene>
<evidence type="ECO:0000313" key="2">
    <source>
        <dbReference type="EMBL" id="TCS77610.1"/>
    </source>
</evidence>
<keyword evidence="3" id="KW-1185">Reference proteome</keyword>
<dbReference type="OrthoDB" id="2188903at2"/>
<dbReference type="InterPro" id="IPR011109">
    <property type="entry name" value="DNA_bind_recombinase_dom"/>
</dbReference>
<accession>A0A4R3K4J4</accession>
<dbReference type="GO" id="GO:0003677">
    <property type="term" value="F:DNA binding"/>
    <property type="evidence" value="ECO:0007669"/>
    <property type="project" value="InterPro"/>
</dbReference>
<dbReference type="PROSITE" id="PS51737">
    <property type="entry name" value="RECOMBINASE_DNA_BIND"/>
    <property type="match status" value="1"/>
</dbReference>
<dbReference type="EMBL" id="SMAA01000014">
    <property type="protein sequence ID" value="TCS77610.1"/>
    <property type="molecule type" value="Genomic_DNA"/>
</dbReference>
<comment type="caution">
    <text evidence="2">The sequence shown here is derived from an EMBL/GenBank/DDBJ whole genome shotgun (WGS) entry which is preliminary data.</text>
</comment>
<proteinExistence type="predicted"/>
<feature type="domain" description="Recombinase" evidence="1">
    <location>
        <begin position="5"/>
        <end position="92"/>
    </location>
</feature>
<dbReference type="RefSeq" id="WP_132550620.1">
    <property type="nucleotide sequence ID" value="NZ_SMAA01000014.1"/>
</dbReference>
<dbReference type="GO" id="GO:0000150">
    <property type="term" value="F:DNA strand exchange activity"/>
    <property type="evidence" value="ECO:0007669"/>
    <property type="project" value="InterPro"/>
</dbReference>
<dbReference type="Gene3D" id="3.90.1750.20">
    <property type="entry name" value="Putative Large Serine Recombinase, Chain B, Domain 2"/>
    <property type="match status" value="1"/>
</dbReference>
<dbReference type="AlphaFoldDB" id="A0A4R3K4J4"/>
<dbReference type="Proteomes" id="UP000295188">
    <property type="component" value="Unassembled WGS sequence"/>
</dbReference>